<evidence type="ECO:0000256" key="4">
    <source>
        <dbReference type="ARBA" id="ARBA00004653"/>
    </source>
</evidence>
<dbReference type="VEuPathDB" id="FungiDB:TAPDE_000584"/>
<keyword evidence="12" id="KW-0445">Lipid transport</keyword>
<name>R4X6T9_TAPDE</name>
<dbReference type="EMBL" id="CAHR02000018">
    <property type="protein sequence ID" value="CCG80926.1"/>
    <property type="molecule type" value="Genomic_DNA"/>
</dbReference>
<feature type="transmembrane region" description="Helical" evidence="20">
    <location>
        <begin position="375"/>
        <end position="395"/>
    </location>
</feature>
<dbReference type="OrthoDB" id="2020634at2759"/>
<feature type="transmembrane region" description="Helical" evidence="20">
    <location>
        <begin position="564"/>
        <end position="585"/>
    </location>
</feature>
<dbReference type="SUPFAM" id="SSF46785">
    <property type="entry name" value="Winged helix' DNA-binding domain"/>
    <property type="match status" value="1"/>
</dbReference>
<evidence type="ECO:0000256" key="16">
    <source>
        <dbReference type="ARBA" id="ARBA00024615"/>
    </source>
</evidence>
<dbReference type="GO" id="GO:0034727">
    <property type="term" value="P:piecemeal microautophagy of the nucleus"/>
    <property type="evidence" value="ECO:0007669"/>
    <property type="project" value="TreeGrafter"/>
</dbReference>
<dbReference type="Gene3D" id="1.25.40.570">
    <property type="match status" value="1"/>
</dbReference>
<evidence type="ECO:0000256" key="11">
    <source>
        <dbReference type="ARBA" id="ARBA00023034"/>
    </source>
</evidence>
<comment type="catalytic activity">
    <reaction evidence="17">
        <text>a 1,2-diacyl-sn-glycero-3-phospho-(1D-myo-inositol-3-phosphate)(in) = a 1,2-diacyl-sn-glycero-3-phospho-(1D-myo-inositol-3-phosphate)(out)</text>
        <dbReference type="Rhea" id="RHEA:67920"/>
        <dbReference type="ChEBI" id="CHEBI:58088"/>
    </reaction>
</comment>
<feature type="transmembrane region" description="Helical" evidence="20">
    <location>
        <begin position="215"/>
        <end position="234"/>
    </location>
</feature>
<dbReference type="GO" id="GO:0061709">
    <property type="term" value="P:reticulophagy"/>
    <property type="evidence" value="ECO:0007669"/>
    <property type="project" value="TreeGrafter"/>
</dbReference>
<dbReference type="GO" id="GO:0005789">
    <property type="term" value="C:endoplasmic reticulum membrane"/>
    <property type="evidence" value="ECO:0007669"/>
    <property type="project" value="UniProtKB-SubCell"/>
</dbReference>
<evidence type="ECO:0000256" key="2">
    <source>
        <dbReference type="ARBA" id="ARBA00004477"/>
    </source>
</evidence>
<keyword evidence="9 20" id="KW-1133">Transmembrane helix</keyword>
<dbReference type="SMART" id="SM00753">
    <property type="entry name" value="PAM"/>
    <property type="match status" value="1"/>
</dbReference>
<evidence type="ECO:0000256" key="6">
    <source>
        <dbReference type="ARBA" id="ARBA00018074"/>
    </source>
</evidence>
<evidence type="ECO:0000256" key="20">
    <source>
        <dbReference type="SAM" id="Phobius"/>
    </source>
</evidence>
<feature type="region of interest" description="Disordered" evidence="19">
    <location>
        <begin position="1212"/>
        <end position="1231"/>
    </location>
</feature>
<comment type="catalytic activity">
    <reaction evidence="16">
        <text>a 1,2-diacyl-sn-glycero-3-phosphoethanolamine(in) = a 1,2-diacyl-sn-glycero-3-phosphoethanolamine(out)</text>
        <dbReference type="Rhea" id="RHEA:38895"/>
        <dbReference type="ChEBI" id="CHEBI:64612"/>
    </reaction>
</comment>
<gene>
    <name evidence="22" type="ORF">TAPDE_000584</name>
</gene>
<dbReference type="InterPro" id="IPR013586">
    <property type="entry name" value="PSMD3_C"/>
</dbReference>
<dbReference type="eggNOG" id="KOG2581">
    <property type="taxonomic scope" value="Eukaryota"/>
</dbReference>
<evidence type="ECO:0000256" key="19">
    <source>
        <dbReference type="SAM" id="MobiDB-lite"/>
    </source>
</evidence>
<evidence type="ECO:0000313" key="23">
    <source>
        <dbReference type="Proteomes" id="UP000013776"/>
    </source>
</evidence>
<dbReference type="InterPro" id="IPR057985">
    <property type="entry name" value="TPR_PSMD3_N"/>
</dbReference>
<comment type="similarity">
    <text evidence="5">Belongs to the ATG9 family.</text>
</comment>
<evidence type="ECO:0000256" key="9">
    <source>
        <dbReference type="ARBA" id="ARBA00022989"/>
    </source>
</evidence>
<keyword evidence="14" id="KW-0968">Cytoplasmic vesicle</keyword>
<organism evidence="22 23">
    <name type="scientific">Taphrina deformans (strain PYCC 5710 / ATCC 11124 / CBS 356.35 / IMI 108563 / JCM 9778 / NBRC 8474)</name>
    <name type="common">Peach leaf curl fungus</name>
    <name type="synonym">Lalaria deformans</name>
    <dbReference type="NCBI Taxonomy" id="1097556"/>
    <lineage>
        <taxon>Eukaryota</taxon>
        <taxon>Fungi</taxon>
        <taxon>Dikarya</taxon>
        <taxon>Ascomycota</taxon>
        <taxon>Taphrinomycotina</taxon>
        <taxon>Taphrinomycetes</taxon>
        <taxon>Taphrinales</taxon>
        <taxon>Taphrinaceae</taxon>
        <taxon>Taphrina</taxon>
    </lineage>
</organism>
<evidence type="ECO:0000256" key="5">
    <source>
        <dbReference type="ARBA" id="ARBA00006185"/>
    </source>
</evidence>
<evidence type="ECO:0000256" key="8">
    <source>
        <dbReference type="ARBA" id="ARBA00022692"/>
    </source>
</evidence>
<evidence type="ECO:0000313" key="22">
    <source>
        <dbReference type="EMBL" id="CCG80926.1"/>
    </source>
</evidence>
<feature type="transmembrane region" description="Helical" evidence="20">
    <location>
        <begin position="498"/>
        <end position="516"/>
    </location>
</feature>
<comment type="catalytic activity">
    <reaction evidence="15">
        <text>a 1,2-diacyl-sn-glycero-3-phospho-L-serine(in) = a 1,2-diacyl-sn-glycero-3-phospho-L-serine(out)</text>
        <dbReference type="Rhea" id="RHEA:38663"/>
        <dbReference type="ChEBI" id="CHEBI:57262"/>
    </reaction>
</comment>
<keyword evidence="11" id="KW-0333">Golgi apparatus</keyword>
<dbReference type="AlphaFoldDB" id="R4X6T9"/>
<dbReference type="PROSITE" id="PS50250">
    <property type="entry name" value="PCI"/>
    <property type="match status" value="1"/>
</dbReference>
<dbReference type="GO" id="GO:0034045">
    <property type="term" value="C:phagophore assembly site membrane"/>
    <property type="evidence" value="ECO:0007669"/>
    <property type="project" value="UniProtKB-SubCell"/>
</dbReference>
<dbReference type="Proteomes" id="UP000013776">
    <property type="component" value="Unassembled WGS sequence"/>
</dbReference>
<comment type="caution">
    <text evidence="22">The sequence shown here is derived from an EMBL/GenBank/DDBJ whole genome shotgun (WGS) entry which is preliminary data.</text>
</comment>
<dbReference type="PANTHER" id="PTHR13038">
    <property type="entry name" value="APG9 AUTOPHAGY 9"/>
    <property type="match status" value="1"/>
</dbReference>
<evidence type="ECO:0000256" key="3">
    <source>
        <dbReference type="ARBA" id="ARBA00004511"/>
    </source>
</evidence>
<dbReference type="eggNOG" id="KOG2173">
    <property type="taxonomic scope" value="Eukaryota"/>
</dbReference>
<dbReference type="SMART" id="SM00088">
    <property type="entry name" value="PINT"/>
    <property type="match status" value="1"/>
</dbReference>
<dbReference type="PANTHER" id="PTHR13038:SF10">
    <property type="entry name" value="AUTOPHAGY-RELATED PROTEIN 9"/>
    <property type="match status" value="1"/>
</dbReference>
<evidence type="ECO:0000256" key="7">
    <source>
        <dbReference type="ARBA" id="ARBA00022448"/>
    </source>
</evidence>
<feature type="compositionally biased region" description="Acidic residues" evidence="19">
    <location>
        <begin position="1221"/>
        <end position="1231"/>
    </location>
</feature>
<keyword evidence="10" id="KW-0072">Autophagy</keyword>
<dbReference type="GO" id="GO:0005776">
    <property type="term" value="C:autophagosome"/>
    <property type="evidence" value="ECO:0007669"/>
    <property type="project" value="TreeGrafter"/>
</dbReference>
<evidence type="ECO:0000256" key="13">
    <source>
        <dbReference type="ARBA" id="ARBA00023136"/>
    </source>
</evidence>
<evidence type="ECO:0000256" key="12">
    <source>
        <dbReference type="ARBA" id="ARBA00023055"/>
    </source>
</evidence>
<keyword evidence="7" id="KW-0813">Transport</keyword>
<dbReference type="GO" id="GO:0042176">
    <property type="term" value="P:regulation of protein catabolic process"/>
    <property type="evidence" value="ECO:0007669"/>
    <property type="project" value="InterPro"/>
</dbReference>
<dbReference type="Pfam" id="PF25573">
    <property type="entry name" value="TPR_PSMD3_N"/>
    <property type="match status" value="1"/>
</dbReference>
<evidence type="ECO:0000256" key="18">
    <source>
        <dbReference type="ARBA" id="ARBA00024631"/>
    </source>
</evidence>
<evidence type="ECO:0000256" key="10">
    <source>
        <dbReference type="ARBA" id="ARBA00023006"/>
    </source>
</evidence>
<dbReference type="GO" id="GO:0000502">
    <property type="term" value="C:proteasome complex"/>
    <property type="evidence" value="ECO:0007669"/>
    <property type="project" value="InterPro"/>
</dbReference>
<dbReference type="GO" id="GO:0034497">
    <property type="term" value="P:protein localization to phagophore assembly site"/>
    <property type="evidence" value="ECO:0007669"/>
    <property type="project" value="TreeGrafter"/>
</dbReference>
<evidence type="ECO:0000256" key="17">
    <source>
        <dbReference type="ARBA" id="ARBA00024621"/>
    </source>
</evidence>
<dbReference type="Pfam" id="PF08375">
    <property type="entry name" value="Rpn3_C"/>
    <property type="match status" value="1"/>
</dbReference>
<feature type="domain" description="PCI" evidence="21">
    <location>
        <begin position="987"/>
        <end position="1167"/>
    </location>
</feature>
<dbReference type="GO" id="GO:0006869">
    <property type="term" value="P:lipid transport"/>
    <property type="evidence" value="ECO:0007669"/>
    <property type="project" value="UniProtKB-KW"/>
</dbReference>
<dbReference type="InterPro" id="IPR007241">
    <property type="entry name" value="Autophagy-rel_prot_9"/>
</dbReference>
<dbReference type="InterPro" id="IPR000717">
    <property type="entry name" value="PCI_dom"/>
</dbReference>
<feature type="transmembrane region" description="Helical" evidence="20">
    <location>
        <begin position="165"/>
        <end position="183"/>
    </location>
</feature>
<dbReference type="Pfam" id="PF04109">
    <property type="entry name" value="ATG9"/>
    <property type="match status" value="1"/>
</dbReference>
<comment type="subcellular location">
    <subcellularLocation>
        <location evidence="1">Cytoplasmic vesicle membrane</location>
        <topology evidence="1">Multi-pass membrane protein</topology>
    </subcellularLocation>
    <subcellularLocation>
        <location evidence="2">Endoplasmic reticulum membrane</location>
        <topology evidence="2">Multi-pass membrane protein</topology>
    </subcellularLocation>
    <subcellularLocation>
        <location evidence="4">Golgi apparatus membrane</location>
        <topology evidence="4">Multi-pass membrane protein</topology>
    </subcellularLocation>
    <subcellularLocation>
        <location evidence="3">Preautophagosomal structure membrane</location>
        <topology evidence="3">Multi-pass membrane protein</topology>
    </subcellularLocation>
</comment>
<reference evidence="22 23" key="1">
    <citation type="journal article" date="2013" name="MBio">
        <title>Genome sequencing of the plant pathogen Taphrina deformans, the causal agent of peach leaf curl.</title>
        <authorList>
            <person name="Cisse O.H."/>
            <person name="Almeida J.M.G.C.F."/>
            <person name="Fonseca A."/>
            <person name="Kumar A.A."/>
            <person name="Salojaervi J."/>
            <person name="Overmyer K."/>
            <person name="Hauser P.M."/>
            <person name="Pagni M."/>
        </authorList>
    </citation>
    <scope>NUCLEOTIDE SEQUENCE [LARGE SCALE GENOMIC DNA]</scope>
    <source>
        <strain evidence="23">PYCC 5710 / ATCC 11124 / CBS 356.35 / IMI 108563 / JCM 9778 / NBRC 8474</strain>
    </source>
</reference>
<evidence type="ECO:0000256" key="14">
    <source>
        <dbReference type="ARBA" id="ARBA00023329"/>
    </source>
</evidence>
<evidence type="ECO:0000256" key="15">
    <source>
        <dbReference type="ARBA" id="ARBA00024479"/>
    </source>
</evidence>
<feature type="transmembrane region" description="Helical" evidence="20">
    <location>
        <begin position="464"/>
        <end position="482"/>
    </location>
</feature>
<dbReference type="Pfam" id="PF01399">
    <property type="entry name" value="PCI"/>
    <property type="match status" value="1"/>
</dbReference>
<comment type="catalytic activity">
    <reaction evidence="18">
        <text>a 1,2-diacyl-sn-glycero-3-phosphocholine(in) = a 1,2-diacyl-sn-glycero-3-phosphocholine(out)</text>
        <dbReference type="Rhea" id="RHEA:38571"/>
        <dbReference type="ChEBI" id="CHEBI:57643"/>
    </reaction>
</comment>
<evidence type="ECO:0000259" key="21">
    <source>
        <dbReference type="PROSITE" id="PS50250"/>
    </source>
</evidence>
<keyword evidence="13 20" id="KW-0472">Membrane</keyword>
<dbReference type="GO" id="GO:0000422">
    <property type="term" value="P:autophagy of mitochondrion"/>
    <property type="evidence" value="ECO:0007669"/>
    <property type="project" value="TreeGrafter"/>
</dbReference>
<dbReference type="InterPro" id="IPR036390">
    <property type="entry name" value="WH_DNA-bd_sf"/>
</dbReference>
<evidence type="ECO:0000256" key="1">
    <source>
        <dbReference type="ARBA" id="ARBA00004439"/>
    </source>
</evidence>
<accession>R4X6T9</accession>
<keyword evidence="8 20" id="KW-0812">Transmembrane</keyword>
<dbReference type="GO" id="GO:0000139">
    <property type="term" value="C:Golgi membrane"/>
    <property type="evidence" value="ECO:0007669"/>
    <property type="project" value="UniProtKB-SubCell"/>
</dbReference>
<dbReference type="STRING" id="1097556.R4X6T9"/>
<sequence>MNQNLLSRIFGAGSIYETLNEDAESSAGGYHNLAQSTYSQSQFGMSFHPYASSGKSRALDRDDEVPESIMYEAYAAGEGLDNGEGPSNKAHRHLGNKVLPARPYEISDSQQRPLAADPQHGRIANGDRDRVLYKWANVNNLDLFLSEVYKYFLGNGMYSILLNRVLNLLTVAFVTTFVTYFAHCIDYSKLRTSSSLHQVQVGQCMTTLSTWELTILWLIAFGWCIRLFGTVSDLRTLWEMHEFYLHLLNISETDMQTISWQEIVNRMLVLRDSNPSTASHNQHSTQSRESMDAHSIANRIMRKDNYLVAMINKEVIDTSVPLFGKRPLLTWLVEWNLSLCIFAYLFDERGQVRQAFVREPGPQKKALVDALRSRFRFAALLNLFIFPFISGYLLFRHFLTYFSEYHRNPAAIGMRGYTPYAQWKFREFNELQHIFNRRLTMSHDVANKYVSQFPNDKTAQLARFSRFVAGSFAAVLAFISIIDPDLFLGFEITHDRTVLFYLGFFGTIIAISQSLMPEKQETFDPESSLRAVIEFTHYSPENWQGQYHSHETKAEFCKLYEYKFVIFIEEILSAIAVPFILWFSLAACSEQIIDFVKDFSVHVDGVGYVCSFALFDFEANGDAKYGAPISDKATPNRTAKEGKMEKSFLNFKASNPDWVPELSGSHFLQNLQTQTKVASSNHVMPSGIAPVSALPPAFGPRSPYKSSRKVLAGDTYATQSSRARRGLDMSMNMAGTLYNPMPRPSRIKEETDRDLLNDSFLTTTQKSPTCPETKLVTENMVSTSMEIDGAEHNDDLEKLIQSIDSSQPSTITNLTKQIPRIRTNLTNTVLRDSIKKHLPSATSLLKAVEGSNISTLEKCDDIVLQAYFGVLAQVYLLDANNLEAGFALSKALVSSLRSLNARKLDPIAAKIYYYFAHFAELLDKSQDIRSSLLECQRTATLRHDKFSLATLITLLLRNHLLVNDVSGADKLISKTTFPSTAPNAIIARYLYYLAKVRAIQLDYSSANEFLTNAIRKVDATPATAGFLQAVHKLNVIVQLLIGEIPEKEDMKANYLDKALAPYSELVNAVRKGDLAEFGKVVDMHSSQFKKDGTASLIGRLRNNVLKTGIRSISLSYSRISLKDICIKLGLKSEESAEYIISKAIHENIISATLNHESAELLSNLPVDIYSSDVPQKGFHDRIKFCLELRNESVRAMRFPEDTGRQAINEIEEERRRIEESFMGDEEDPDEL</sequence>
<protein>
    <recommendedName>
        <fullName evidence="6">Autophagy-related protein 9</fullName>
    </recommendedName>
</protein>
<keyword evidence="23" id="KW-1185">Reference proteome</keyword>
<proteinExistence type="inferred from homology"/>
<dbReference type="GO" id="GO:0030234">
    <property type="term" value="F:enzyme regulator activity"/>
    <property type="evidence" value="ECO:0007669"/>
    <property type="project" value="InterPro"/>
</dbReference>
<dbReference type="GO" id="GO:0030659">
    <property type="term" value="C:cytoplasmic vesicle membrane"/>
    <property type="evidence" value="ECO:0007669"/>
    <property type="project" value="UniProtKB-SubCell"/>
</dbReference>